<comment type="caution">
    <text evidence="12">The sequence shown here is derived from an EMBL/GenBank/DDBJ whole genome shotgun (WGS) entry which is preliminary data.</text>
</comment>
<dbReference type="SUPFAM" id="SSF55190">
    <property type="entry name" value="Arginyl-tRNA synthetase (ArgRS), N-terminal 'additional' domain"/>
    <property type="match status" value="1"/>
</dbReference>
<evidence type="ECO:0000259" key="11">
    <source>
        <dbReference type="SMART" id="SM01016"/>
    </source>
</evidence>
<dbReference type="CDD" id="cd00671">
    <property type="entry name" value="ArgRS_core"/>
    <property type="match status" value="1"/>
</dbReference>
<dbReference type="InterPro" id="IPR035684">
    <property type="entry name" value="ArgRS_core"/>
</dbReference>
<feature type="domain" description="Arginyl tRNA synthetase N-terminal" evidence="11">
    <location>
        <begin position="5"/>
        <end position="84"/>
    </location>
</feature>
<reference evidence="12 13" key="1">
    <citation type="submission" date="2023-07" db="EMBL/GenBank/DDBJ databases">
        <title>Genomic Encyclopedia of Type Strains, Phase IV (KMG-IV): sequencing the most valuable type-strain genomes for metagenomic binning, comparative biology and taxonomic classification.</title>
        <authorList>
            <person name="Goeker M."/>
        </authorList>
    </citation>
    <scope>NUCLEOTIDE SEQUENCE [LARGE SCALE GENOMIC DNA]</scope>
    <source>
        <strain evidence="12 13">DSM 23837</strain>
    </source>
</reference>
<keyword evidence="6 8" id="KW-0030">Aminoacyl-tRNA synthetase</keyword>
<evidence type="ECO:0000256" key="1">
    <source>
        <dbReference type="ARBA" id="ARBA00005594"/>
    </source>
</evidence>
<dbReference type="SMART" id="SM01016">
    <property type="entry name" value="Arg_tRNA_synt_N"/>
    <property type="match status" value="1"/>
</dbReference>
<dbReference type="PANTHER" id="PTHR11956">
    <property type="entry name" value="ARGINYL-TRNA SYNTHETASE"/>
    <property type="match status" value="1"/>
</dbReference>
<gene>
    <name evidence="8" type="primary">argS</name>
    <name evidence="12" type="ORF">J2S08_003983</name>
</gene>
<dbReference type="InterPro" id="IPR008909">
    <property type="entry name" value="DALR_anticod-bd"/>
</dbReference>
<dbReference type="Pfam" id="PF05746">
    <property type="entry name" value="DALR_1"/>
    <property type="match status" value="1"/>
</dbReference>
<feature type="domain" description="DALR anticodon binding" evidence="10">
    <location>
        <begin position="450"/>
        <end position="561"/>
    </location>
</feature>
<dbReference type="Proteomes" id="UP001223586">
    <property type="component" value="Unassembled WGS sequence"/>
</dbReference>
<dbReference type="InterPro" id="IPR009080">
    <property type="entry name" value="tRNAsynth_Ia_anticodon-bd"/>
</dbReference>
<comment type="subunit">
    <text evidence="8">Monomer.</text>
</comment>
<accession>A0ABT9WXR3</accession>
<dbReference type="InterPro" id="IPR036695">
    <property type="entry name" value="Arg-tRNA-synth_N_sf"/>
</dbReference>
<dbReference type="PANTHER" id="PTHR11956:SF5">
    <property type="entry name" value="ARGININE--TRNA LIGASE, CYTOPLASMIC"/>
    <property type="match status" value="1"/>
</dbReference>
<sequence length="561" mass="63784">MDLKLKYAEKLIEVLQEPLPISDVYNLIETPKHSAHGDLAFPCFYLAKKVRKSPNMLAEQLAETLIDPLFTKVEAKGAYVNVFFSKMHISTTIITDIIEQKSRYGNSAIGENKTVVLDLSSPNIAKPFSMGHLRSTVIGNALANIAKKCGYKVVRINHVGDWGTQFGKLIIAYEKWGDFEKVKENPIQELFKLYITFHDEAEKTPSLEEEARRAFKLLEEGHQQYTELWEWFRSASLQMFLNIYQLLDIKFDSYHGEAFYNDKMEPVVNLLKENHLLEESDGAEVVRLDDLGLPPCLIKKKDGATLYATRDLAAALYRQETYQFDEALYIVGQEQSIHFQQVFAVLQKLGYKWAHHMKHIPFGLYLMNGKKMSSRKGHVVLLEEVLHEAIALAEKNIADRNPDITNKTEIAKAVGVGAIIFHDLKNERMNSISFSLQDMLTFEGDTGPYIQYTFARTQSILTKGKVTNDTFTGLDTEKSWEIIKLLQIFPKKIEKANEQCAPSVIAKYLLDLAKAFNQYYGKVKILHIDDDLHNRLSLVNAVAIVLAEGLSLLGIKAPKKM</sequence>
<dbReference type="Gene3D" id="1.10.730.10">
    <property type="entry name" value="Isoleucyl-tRNA Synthetase, Domain 1"/>
    <property type="match status" value="1"/>
</dbReference>
<proteinExistence type="inferred from homology"/>
<dbReference type="GO" id="GO:0004814">
    <property type="term" value="F:arginine-tRNA ligase activity"/>
    <property type="evidence" value="ECO:0007669"/>
    <property type="project" value="UniProtKB-EC"/>
</dbReference>
<evidence type="ECO:0000256" key="5">
    <source>
        <dbReference type="ARBA" id="ARBA00022917"/>
    </source>
</evidence>
<dbReference type="SMART" id="SM00836">
    <property type="entry name" value="DALR_1"/>
    <property type="match status" value="1"/>
</dbReference>
<name>A0ABT9WXR3_9BACI</name>
<evidence type="ECO:0000256" key="2">
    <source>
        <dbReference type="ARBA" id="ARBA00022598"/>
    </source>
</evidence>
<dbReference type="InterPro" id="IPR014729">
    <property type="entry name" value="Rossmann-like_a/b/a_fold"/>
</dbReference>
<dbReference type="EC" id="6.1.1.19" evidence="8"/>
<evidence type="ECO:0000256" key="9">
    <source>
        <dbReference type="RuleBase" id="RU363038"/>
    </source>
</evidence>
<dbReference type="Pfam" id="PF00750">
    <property type="entry name" value="tRNA-synt_1d"/>
    <property type="match status" value="1"/>
</dbReference>
<evidence type="ECO:0000256" key="7">
    <source>
        <dbReference type="ARBA" id="ARBA00049339"/>
    </source>
</evidence>
<keyword evidence="5 8" id="KW-0648">Protein biosynthesis</keyword>
<keyword evidence="2 8" id="KW-0436">Ligase</keyword>
<dbReference type="InterPro" id="IPR001278">
    <property type="entry name" value="Arg-tRNA-ligase"/>
</dbReference>
<keyword evidence="8" id="KW-0963">Cytoplasm</keyword>
<feature type="short sequence motif" description="'HIGH' region" evidence="8">
    <location>
        <begin position="122"/>
        <end position="132"/>
    </location>
</feature>
<evidence type="ECO:0000256" key="6">
    <source>
        <dbReference type="ARBA" id="ARBA00023146"/>
    </source>
</evidence>
<protein>
    <recommendedName>
        <fullName evidence="8">Arginine--tRNA ligase</fullName>
        <ecNumber evidence="8">6.1.1.19</ecNumber>
    </recommendedName>
    <alternativeName>
        <fullName evidence="8">Arginyl-tRNA synthetase</fullName>
        <shortName evidence="8">ArgRS</shortName>
    </alternativeName>
</protein>
<evidence type="ECO:0000313" key="12">
    <source>
        <dbReference type="EMBL" id="MDQ0178089.1"/>
    </source>
</evidence>
<dbReference type="PRINTS" id="PR01038">
    <property type="entry name" value="TRNASYNTHARG"/>
</dbReference>
<dbReference type="Gene3D" id="3.30.1360.70">
    <property type="entry name" value="Arginyl tRNA synthetase N-terminal domain"/>
    <property type="match status" value="1"/>
</dbReference>
<keyword evidence="4 8" id="KW-0067">ATP-binding</keyword>
<dbReference type="EMBL" id="JAUSTT010000033">
    <property type="protein sequence ID" value="MDQ0178089.1"/>
    <property type="molecule type" value="Genomic_DNA"/>
</dbReference>
<organism evidence="12 13">
    <name type="scientific">Bacillus chungangensis</name>
    <dbReference type="NCBI Taxonomy" id="587633"/>
    <lineage>
        <taxon>Bacteria</taxon>
        <taxon>Bacillati</taxon>
        <taxon>Bacillota</taxon>
        <taxon>Bacilli</taxon>
        <taxon>Bacillales</taxon>
        <taxon>Bacillaceae</taxon>
        <taxon>Bacillus</taxon>
    </lineage>
</organism>
<evidence type="ECO:0000256" key="4">
    <source>
        <dbReference type="ARBA" id="ARBA00022840"/>
    </source>
</evidence>
<evidence type="ECO:0000313" key="13">
    <source>
        <dbReference type="Proteomes" id="UP001223586"/>
    </source>
</evidence>
<dbReference type="HAMAP" id="MF_00123">
    <property type="entry name" value="Arg_tRNA_synth"/>
    <property type="match status" value="1"/>
</dbReference>
<dbReference type="RefSeq" id="WP_307232623.1">
    <property type="nucleotide sequence ID" value="NZ_JAUSTT010000033.1"/>
</dbReference>
<keyword evidence="3 8" id="KW-0547">Nucleotide-binding</keyword>
<evidence type="ECO:0000256" key="8">
    <source>
        <dbReference type="HAMAP-Rule" id="MF_00123"/>
    </source>
</evidence>
<dbReference type="InterPro" id="IPR005148">
    <property type="entry name" value="Arg-tRNA-synth_N"/>
</dbReference>
<evidence type="ECO:0000256" key="3">
    <source>
        <dbReference type="ARBA" id="ARBA00022741"/>
    </source>
</evidence>
<comment type="catalytic activity">
    <reaction evidence="7 8">
        <text>tRNA(Arg) + L-arginine + ATP = L-arginyl-tRNA(Arg) + AMP + diphosphate</text>
        <dbReference type="Rhea" id="RHEA:20301"/>
        <dbReference type="Rhea" id="RHEA-COMP:9658"/>
        <dbReference type="Rhea" id="RHEA-COMP:9673"/>
        <dbReference type="ChEBI" id="CHEBI:30616"/>
        <dbReference type="ChEBI" id="CHEBI:32682"/>
        <dbReference type="ChEBI" id="CHEBI:33019"/>
        <dbReference type="ChEBI" id="CHEBI:78442"/>
        <dbReference type="ChEBI" id="CHEBI:78513"/>
        <dbReference type="ChEBI" id="CHEBI:456215"/>
        <dbReference type="EC" id="6.1.1.19"/>
    </reaction>
</comment>
<dbReference type="Gene3D" id="3.40.50.620">
    <property type="entry name" value="HUPs"/>
    <property type="match status" value="1"/>
</dbReference>
<evidence type="ECO:0000259" key="10">
    <source>
        <dbReference type="SMART" id="SM00836"/>
    </source>
</evidence>
<comment type="subcellular location">
    <subcellularLocation>
        <location evidence="8">Cytoplasm</location>
    </subcellularLocation>
</comment>
<dbReference type="Pfam" id="PF03485">
    <property type="entry name" value="Arg_tRNA_synt_N"/>
    <property type="match status" value="1"/>
</dbReference>
<dbReference type="NCBIfam" id="TIGR00456">
    <property type="entry name" value="argS"/>
    <property type="match status" value="1"/>
</dbReference>
<comment type="similarity">
    <text evidence="1 8 9">Belongs to the class-I aminoacyl-tRNA synthetase family.</text>
</comment>
<dbReference type="SUPFAM" id="SSF52374">
    <property type="entry name" value="Nucleotidylyl transferase"/>
    <property type="match status" value="1"/>
</dbReference>
<dbReference type="SUPFAM" id="SSF47323">
    <property type="entry name" value="Anticodon-binding domain of a subclass of class I aminoacyl-tRNA synthetases"/>
    <property type="match status" value="1"/>
</dbReference>
<keyword evidence="13" id="KW-1185">Reference proteome</keyword>